<dbReference type="SUPFAM" id="SSF49854">
    <property type="entry name" value="Spermadhesin, CUB domain"/>
    <property type="match status" value="2"/>
</dbReference>
<dbReference type="GO" id="GO:0006508">
    <property type="term" value="P:proteolysis"/>
    <property type="evidence" value="ECO:0007669"/>
    <property type="project" value="UniProtKB-KW"/>
</dbReference>
<evidence type="ECO:0000313" key="7">
    <source>
        <dbReference type="EMBL" id="KAJ1184027.1"/>
    </source>
</evidence>
<evidence type="ECO:0000256" key="1">
    <source>
        <dbReference type="ARBA" id="ARBA00022670"/>
    </source>
</evidence>
<dbReference type="Pfam" id="PF00431">
    <property type="entry name" value="CUB"/>
    <property type="match status" value="2"/>
</dbReference>
<evidence type="ECO:0000256" key="4">
    <source>
        <dbReference type="ARBA" id="ARBA00023157"/>
    </source>
</evidence>
<proteinExistence type="predicted"/>
<feature type="domain" description="CUB" evidence="6">
    <location>
        <begin position="114"/>
        <end position="226"/>
    </location>
</feature>
<dbReference type="FunFam" id="2.60.120.290:FF:000013">
    <property type="entry name" value="Membrane frizzled-related protein"/>
    <property type="match status" value="1"/>
</dbReference>
<evidence type="ECO:0000256" key="3">
    <source>
        <dbReference type="ARBA" id="ARBA00022801"/>
    </source>
</evidence>
<keyword evidence="3" id="KW-0378">Hydrolase</keyword>
<dbReference type="Gene3D" id="2.60.120.290">
    <property type="entry name" value="Spermadhesin, CUB domain"/>
    <property type="match status" value="2"/>
</dbReference>
<evidence type="ECO:0000256" key="5">
    <source>
        <dbReference type="PROSITE-ProRule" id="PRU00059"/>
    </source>
</evidence>
<dbReference type="Proteomes" id="UP001066276">
    <property type="component" value="Chromosome 3_1"/>
</dbReference>
<keyword evidence="4" id="KW-1015">Disulfide bond</keyword>
<gene>
    <name evidence="7" type="ORF">NDU88_000837</name>
</gene>
<reference evidence="7" key="1">
    <citation type="journal article" date="2022" name="bioRxiv">
        <title>Sequencing and chromosome-scale assembly of the giantPleurodeles waltlgenome.</title>
        <authorList>
            <person name="Brown T."/>
            <person name="Elewa A."/>
            <person name="Iarovenko S."/>
            <person name="Subramanian E."/>
            <person name="Araus A.J."/>
            <person name="Petzold A."/>
            <person name="Susuki M."/>
            <person name="Suzuki K.-i.T."/>
            <person name="Hayashi T."/>
            <person name="Toyoda A."/>
            <person name="Oliveira C."/>
            <person name="Osipova E."/>
            <person name="Leigh N.D."/>
            <person name="Simon A."/>
            <person name="Yun M.H."/>
        </authorList>
    </citation>
    <scope>NUCLEOTIDE SEQUENCE</scope>
    <source>
        <strain evidence="7">20211129_DDA</strain>
        <tissue evidence="7">Liver</tissue>
    </source>
</reference>
<evidence type="ECO:0000256" key="2">
    <source>
        <dbReference type="ARBA" id="ARBA00022737"/>
    </source>
</evidence>
<dbReference type="GO" id="GO:0008233">
    <property type="term" value="F:peptidase activity"/>
    <property type="evidence" value="ECO:0007669"/>
    <property type="project" value="UniProtKB-KW"/>
</dbReference>
<name>A0AAV7U4U9_PLEWA</name>
<dbReference type="EMBL" id="JANPWB010000005">
    <property type="protein sequence ID" value="KAJ1184027.1"/>
    <property type="molecule type" value="Genomic_DNA"/>
</dbReference>
<dbReference type="PANTHER" id="PTHR24251">
    <property type="entry name" value="OVOCHYMASE-RELATED"/>
    <property type="match status" value="1"/>
</dbReference>
<keyword evidence="8" id="KW-1185">Reference proteome</keyword>
<dbReference type="PANTHER" id="PTHR24251:SF46">
    <property type="entry name" value="METALLOENDOPEPTIDASE"/>
    <property type="match status" value="1"/>
</dbReference>
<dbReference type="AlphaFoldDB" id="A0AAV7U4U9"/>
<protein>
    <recommendedName>
        <fullName evidence="6">CUB domain-containing protein</fullName>
    </recommendedName>
</protein>
<keyword evidence="2" id="KW-0677">Repeat</keyword>
<dbReference type="SMART" id="SM00042">
    <property type="entry name" value="CUB"/>
    <property type="match status" value="2"/>
</dbReference>
<feature type="domain" description="CUB" evidence="6">
    <location>
        <begin position="27"/>
        <end position="112"/>
    </location>
</feature>
<dbReference type="InterPro" id="IPR035914">
    <property type="entry name" value="Sperma_CUB_dom_sf"/>
</dbReference>
<dbReference type="CDD" id="cd00041">
    <property type="entry name" value="CUB"/>
    <property type="match status" value="2"/>
</dbReference>
<accession>A0AAV7U4U9</accession>
<organism evidence="7 8">
    <name type="scientific">Pleurodeles waltl</name>
    <name type="common">Iberian ribbed newt</name>
    <dbReference type="NCBI Taxonomy" id="8319"/>
    <lineage>
        <taxon>Eukaryota</taxon>
        <taxon>Metazoa</taxon>
        <taxon>Chordata</taxon>
        <taxon>Craniata</taxon>
        <taxon>Vertebrata</taxon>
        <taxon>Euteleostomi</taxon>
        <taxon>Amphibia</taxon>
        <taxon>Batrachia</taxon>
        <taxon>Caudata</taxon>
        <taxon>Salamandroidea</taxon>
        <taxon>Salamandridae</taxon>
        <taxon>Pleurodelinae</taxon>
        <taxon>Pleurodeles</taxon>
    </lineage>
</organism>
<evidence type="ECO:0000313" key="8">
    <source>
        <dbReference type="Proteomes" id="UP001066276"/>
    </source>
</evidence>
<comment type="caution">
    <text evidence="5">Lacks conserved residue(s) required for the propagation of feature annotation.</text>
</comment>
<comment type="caution">
    <text evidence="7">The sequence shown here is derived from an EMBL/GenBank/DDBJ whole genome shotgun (WGS) entry which is preliminary data.</text>
</comment>
<evidence type="ECO:0000259" key="6">
    <source>
        <dbReference type="PROSITE" id="PS01180"/>
    </source>
</evidence>
<dbReference type="PROSITE" id="PS01180">
    <property type="entry name" value="CUB"/>
    <property type="match status" value="2"/>
</dbReference>
<keyword evidence="1" id="KW-0645">Protease</keyword>
<sequence length="239" mass="25444">MHNSGAAGATGSATTVLYHVGRAHGVLTHPKQAHLQVSLRFDDFDVQLSAGCSAEFIKVYDGDNTSSPVLLKQACGKLALPPLVASGSMMLVELVSVGPVSASGFTASYRTVTCDSTSTEYNGIVTSPGYPKKYPNSMDCVMAILAPAGYKISLTFTEFDLEPFPGCDCDYLTITDGSRSTSQLIGKYCGKMRVPDLVSTGNSLLLKFDSDIWVSTAGCKAEYSFGKFEGKAKAREMKL</sequence>
<dbReference type="InterPro" id="IPR000859">
    <property type="entry name" value="CUB_dom"/>
</dbReference>